<proteinExistence type="predicted"/>
<feature type="transmembrane region" description="Helical" evidence="1">
    <location>
        <begin position="47"/>
        <end position="67"/>
    </location>
</feature>
<feature type="transmembrane region" description="Helical" evidence="1">
    <location>
        <begin position="87"/>
        <end position="106"/>
    </location>
</feature>
<evidence type="ECO:0000256" key="1">
    <source>
        <dbReference type="SAM" id="Phobius"/>
    </source>
</evidence>
<sequence length="146" mass="15824">MARPSAELRDPSATSGTLSFVGGQSDETLYVMGDEFLLPPADHGKQAWLFLAAAFVVEALTWGFPFVFGVFHDYYVTHELFAGSSQIPIIGTCALGIMFLDVPLVMGLQRLFPSFGRWSPVIGLPIMSISLAASSFSRKPAHLIVT</sequence>
<evidence type="ECO:0000313" key="3">
    <source>
        <dbReference type="Proteomes" id="UP000824596"/>
    </source>
</evidence>
<dbReference type="AlphaFoldDB" id="A0A9P8N2M7"/>
<organism evidence="2 3">
    <name type="scientific">Hirsutella rhossiliensis</name>
    <dbReference type="NCBI Taxonomy" id="111463"/>
    <lineage>
        <taxon>Eukaryota</taxon>
        <taxon>Fungi</taxon>
        <taxon>Dikarya</taxon>
        <taxon>Ascomycota</taxon>
        <taxon>Pezizomycotina</taxon>
        <taxon>Sordariomycetes</taxon>
        <taxon>Hypocreomycetidae</taxon>
        <taxon>Hypocreales</taxon>
        <taxon>Ophiocordycipitaceae</taxon>
        <taxon>Hirsutella</taxon>
    </lineage>
</organism>
<feature type="transmembrane region" description="Helical" evidence="1">
    <location>
        <begin position="118"/>
        <end position="136"/>
    </location>
</feature>
<dbReference type="Proteomes" id="UP000824596">
    <property type="component" value="Unassembled WGS sequence"/>
</dbReference>
<reference evidence="2" key="1">
    <citation type="submission" date="2021-09" db="EMBL/GenBank/DDBJ databases">
        <title>A high-quality genome of the endoparasitic fungus Hirsutella rhossiliensis with a comparison of Hirsutella genomes reveals transposable elements contributing to genome size variation.</title>
        <authorList>
            <person name="Lin R."/>
            <person name="Jiao Y."/>
            <person name="Sun X."/>
            <person name="Ling J."/>
            <person name="Xie B."/>
            <person name="Cheng X."/>
        </authorList>
    </citation>
    <scope>NUCLEOTIDE SEQUENCE</scope>
    <source>
        <strain evidence="2">HR02</strain>
    </source>
</reference>
<evidence type="ECO:0000313" key="2">
    <source>
        <dbReference type="EMBL" id="KAH0965760.1"/>
    </source>
</evidence>
<keyword evidence="1" id="KW-0472">Membrane</keyword>
<keyword evidence="1" id="KW-1133">Transmembrane helix</keyword>
<keyword evidence="3" id="KW-1185">Reference proteome</keyword>
<gene>
    <name evidence="2" type="ORF">HRG_03776</name>
</gene>
<protein>
    <submittedName>
        <fullName evidence="2">Uncharacterized protein</fullName>
    </submittedName>
</protein>
<dbReference type="EMBL" id="JAIZPD010000003">
    <property type="protein sequence ID" value="KAH0965760.1"/>
    <property type="molecule type" value="Genomic_DNA"/>
</dbReference>
<keyword evidence="1" id="KW-0812">Transmembrane</keyword>
<accession>A0A9P8N2M7</accession>
<dbReference type="RefSeq" id="XP_044723273.1">
    <property type="nucleotide sequence ID" value="XM_044862247.1"/>
</dbReference>
<comment type="caution">
    <text evidence="2">The sequence shown here is derived from an EMBL/GenBank/DDBJ whole genome shotgun (WGS) entry which is preliminary data.</text>
</comment>
<dbReference type="GeneID" id="68352905"/>
<name>A0A9P8N2M7_9HYPO</name>
<dbReference type="OrthoDB" id="2213137at2759"/>